<dbReference type="Pfam" id="PF13237">
    <property type="entry name" value="Fer4_10"/>
    <property type="match status" value="1"/>
</dbReference>
<dbReference type="CDD" id="cd00130">
    <property type="entry name" value="PAS"/>
    <property type="match status" value="1"/>
</dbReference>
<keyword evidence="1" id="KW-0004">4Fe-4S</keyword>
<keyword evidence="4" id="KW-0411">Iron-sulfur</keyword>
<dbReference type="InterPro" id="IPR017896">
    <property type="entry name" value="4Fe4S_Fe-S-bd"/>
</dbReference>
<evidence type="ECO:0000256" key="3">
    <source>
        <dbReference type="ARBA" id="ARBA00023004"/>
    </source>
</evidence>
<keyword evidence="3" id="KW-0408">Iron</keyword>
<dbReference type="RefSeq" id="WP_243733875.1">
    <property type="nucleotide sequence ID" value="NZ_SNXX01000001.1"/>
</dbReference>
<dbReference type="SUPFAM" id="SSF53920">
    <property type="entry name" value="Fe-only hydrogenase"/>
    <property type="match status" value="1"/>
</dbReference>
<dbReference type="InterPro" id="IPR000014">
    <property type="entry name" value="PAS"/>
</dbReference>
<dbReference type="InterPro" id="IPR007202">
    <property type="entry name" value="4Fe-4S_dom"/>
</dbReference>
<dbReference type="SMART" id="SM00091">
    <property type="entry name" value="PAS"/>
    <property type="match status" value="1"/>
</dbReference>
<accession>A0A4R6SNH7</accession>
<dbReference type="Gene3D" id="3.30.70.20">
    <property type="match status" value="1"/>
</dbReference>
<evidence type="ECO:0000259" key="6">
    <source>
        <dbReference type="PROSITE" id="PS51379"/>
    </source>
</evidence>
<dbReference type="Gene3D" id="3.40.950.10">
    <property type="entry name" value="Fe-only Hydrogenase (Larger Subunit), Chain L, domain 3"/>
    <property type="match status" value="1"/>
</dbReference>
<dbReference type="InterPro" id="IPR009016">
    <property type="entry name" value="Fe_hydrogenase"/>
</dbReference>
<evidence type="ECO:0000256" key="1">
    <source>
        <dbReference type="ARBA" id="ARBA00022485"/>
    </source>
</evidence>
<dbReference type="InterPro" id="IPR035965">
    <property type="entry name" value="PAS-like_dom_sf"/>
</dbReference>
<feature type="domain" description="4Fe-4S ferredoxin-type" evidence="6">
    <location>
        <begin position="17"/>
        <end position="45"/>
    </location>
</feature>
<keyword evidence="5" id="KW-0175">Coiled coil</keyword>
<keyword evidence="2" id="KW-0479">Metal-binding</keyword>
<dbReference type="InterPro" id="IPR050340">
    <property type="entry name" value="Cytosolic_Fe-S_CAF"/>
</dbReference>
<dbReference type="InterPro" id="IPR017900">
    <property type="entry name" value="4Fe4S_Fe_S_CS"/>
</dbReference>
<dbReference type="InterPro" id="IPR004108">
    <property type="entry name" value="Fe_hydrogenase_lsu_C"/>
</dbReference>
<evidence type="ECO:0000313" key="9">
    <source>
        <dbReference type="Proteomes" id="UP000295176"/>
    </source>
</evidence>
<protein>
    <submittedName>
        <fullName evidence="8">Iron only hydrogenase large subunit-like protein</fullName>
    </submittedName>
</protein>
<evidence type="ECO:0000256" key="2">
    <source>
        <dbReference type="ARBA" id="ARBA00022723"/>
    </source>
</evidence>
<evidence type="ECO:0000313" key="8">
    <source>
        <dbReference type="EMBL" id="TDQ06096.1"/>
    </source>
</evidence>
<dbReference type="Gene3D" id="1.10.15.40">
    <property type="entry name" value="Electron transport complex subunit B, putative Fe-S cluster"/>
    <property type="match status" value="1"/>
</dbReference>
<evidence type="ECO:0000256" key="5">
    <source>
        <dbReference type="SAM" id="Coils"/>
    </source>
</evidence>
<dbReference type="SUPFAM" id="SSF55785">
    <property type="entry name" value="PYP-like sensor domain (PAS domain)"/>
    <property type="match status" value="1"/>
</dbReference>
<dbReference type="PROSITE" id="PS51379">
    <property type="entry name" value="4FE4S_FER_2"/>
    <property type="match status" value="2"/>
</dbReference>
<evidence type="ECO:0000259" key="7">
    <source>
        <dbReference type="PROSITE" id="PS51656"/>
    </source>
</evidence>
<dbReference type="PROSITE" id="PS51656">
    <property type="entry name" value="4FE4S"/>
    <property type="match status" value="1"/>
</dbReference>
<proteinExistence type="predicted"/>
<name>A0A4R6SNH7_9FIRM</name>
<gene>
    <name evidence="8" type="ORF">C7957_101132</name>
</gene>
<dbReference type="PROSITE" id="PS00198">
    <property type="entry name" value="4FE4S_FER_1"/>
    <property type="match status" value="1"/>
</dbReference>
<dbReference type="AlphaFoldDB" id="A0A4R6SNH7"/>
<dbReference type="GO" id="GO:0046872">
    <property type="term" value="F:metal ion binding"/>
    <property type="evidence" value="ECO:0007669"/>
    <property type="project" value="UniProtKB-KW"/>
</dbReference>
<feature type="domain" description="4Fe-4S" evidence="7">
    <location>
        <begin position="375"/>
        <end position="436"/>
    </location>
</feature>
<comment type="caution">
    <text evidence="8">The sequence shown here is derived from an EMBL/GenBank/DDBJ whole genome shotgun (WGS) entry which is preliminary data.</text>
</comment>
<sequence length="589" mass="65863">MPEKFLKGICWLIKMNETLIVKPASCKDCHKCLRECPVAAIGFKDNQAFIIEEKCIYCGNCIKTCPQGAKSALFEENKLQAFLESDSFLVASIAPSFAAAFPDLKPGQLINALKLIGFDYVAETAEAAARVVQQFKEERKKMDQTLMTSCCPAVVNLIEKHYPELLPQLASVLSPMMLQTAELKNKFKRTRVVFIGPCLAKIEEAKNEKRRDYRPDIVITFEHLRLFLEQQGIEIAELKEAEVDLPATRLTADYALSGGAVKAADLLRADPGCGNKALHLSGLDNIINFLEDLKKDKEKIKVELVELLACSGGCINGPAINNKLSIPLKELEVHNYLSANKKNKVKSYLPADPEISIQRKHQNKKMKLPEVPESEIKKILTAIAKEKKEDEKDCGGCGYSSCREKAAAVYHGFAEKKMCIPYMKSRAESLSQIIVESSHNAIIVVNDQMKIQKFNPVARELFAQKGRELKGIKLDKFIDSSSFQKVWNHNQRLIHQKCSYKNGTIIVDQTIFALKEHKVIVGILTDISQQEKQRLKLQKMKKVAVEKTNDVVNKQMQTVQEIAGLLGETTVETKAALTELADLLQAGDD</sequence>
<evidence type="ECO:0000256" key="4">
    <source>
        <dbReference type="ARBA" id="ARBA00023014"/>
    </source>
</evidence>
<dbReference type="GO" id="GO:0051539">
    <property type="term" value="F:4 iron, 4 sulfur cluster binding"/>
    <property type="evidence" value="ECO:0007669"/>
    <property type="project" value="UniProtKB-KW"/>
</dbReference>
<dbReference type="Pfam" id="PF04060">
    <property type="entry name" value="FeS"/>
    <property type="match status" value="1"/>
</dbReference>
<feature type="domain" description="4Fe-4S ferredoxin-type" evidence="6">
    <location>
        <begin position="46"/>
        <end position="75"/>
    </location>
</feature>
<dbReference type="SUPFAM" id="SSF54862">
    <property type="entry name" value="4Fe-4S ferredoxins"/>
    <property type="match status" value="1"/>
</dbReference>
<organism evidence="8 9">
    <name type="scientific">Halanaerobium saccharolyticum</name>
    <dbReference type="NCBI Taxonomy" id="43595"/>
    <lineage>
        <taxon>Bacteria</taxon>
        <taxon>Bacillati</taxon>
        <taxon>Bacillota</taxon>
        <taxon>Clostridia</taxon>
        <taxon>Halanaerobiales</taxon>
        <taxon>Halanaerobiaceae</taxon>
        <taxon>Halanaerobium</taxon>
    </lineage>
</organism>
<reference evidence="8 9" key="1">
    <citation type="submission" date="2019-03" db="EMBL/GenBank/DDBJ databases">
        <title>Subsurface microbial communities from deep shales in Ohio and West Virginia, USA.</title>
        <authorList>
            <person name="Wrighton K."/>
        </authorList>
    </citation>
    <scope>NUCLEOTIDE SEQUENCE [LARGE SCALE GENOMIC DNA]</scope>
    <source>
        <strain evidence="8 9">MSL 7</strain>
    </source>
</reference>
<dbReference type="EMBL" id="SNXX01000001">
    <property type="protein sequence ID" value="TDQ06096.1"/>
    <property type="molecule type" value="Genomic_DNA"/>
</dbReference>
<dbReference type="Pfam" id="PF02906">
    <property type="entry name" value="Fe_hyd_lg_C"/>
    <property type="match status" value="1"/>
</dbReference>
<dbReference type="Gene3D" id="3.30.450.20">
    <property type="entry name" value="PAS domain"/>
    <property type="match status" value="1"/>
</dbReference>
<dbReference type="PANTHER" id="PTHR11615">
    <property type="entry name" value="NITRATE, FORMATE, IRON DEHYDROGENASE"/>
    <property type="match status" value="1"/>
</dbReference>
<feature type="coiled-coil region" evidence="5">
    <location>
        <begin position="283"/>
        <end position="310"/>
    </location>
</feature>
<dbReference type="Proteomes" id="UP000295176">
    <property type="component" value="Unassembled WGS sequence"/>
</dbReference>